<keyword evidence="2 10" id="KW-0813">Transport</keyword>
<feature type="compositionally biased region" description="Low complexity" evidence="11">
    <location>
        <begin position="286"/>
        <end position="328"/>
    </location>
</feature>
<comment type="subcellular location">
    <subcellularLocation>
        <location evidence="9 10">Peroxisome membrane</location>
    </subcellularLocation>
</comment>
<dbReference type="AlphaFoldDB" id="A0A2T0FLQ0"/>
<keyword evidence="3 10" id="KW-0653">Protein transport</keyword>
<dbReference type="Pfam" id="PF04695">
    <property type="entry name" value="Pex14_N"/>
    <property type="match status" value="1"/>
</dbReference>
<accession>A0A2T0FLQ0</accession>
<dbReference type="EMBL" id="NDIQ01000022">
    <property type="protein sequence ID" value="PRT55909.1"/>
    <property type="molecule type" value="Genomic_DNA"/>
</dbReference>
<dbReference type="PANTHER" id="PTHR23058:SF0">
    <property type="entry name" value="PEROXISOMAL MEMBRANE PROTEIN PEX14"/>
    <property type="match status" value="1"/>
</dbReference>
<organism evidence="13 14">
    <name type="scientific">Wickerhamiella sorbophila</name>
    <dbReference type="NCBI Taxonomy" id="45607"/>
    <lineage>
        <taxon>Eukaryota</taxon>
        <taxon>Fungi</taxon>
        <taxon>Dikarya</taxon>
        <taxon>Ascomycota</taxon>
        <taxon>Saccharomycotina</taxon>
        <taxon>Dipodascomycetes</taxon>
        <taxon>Dipodascales</taxon>
        <taxon>Trichomonascaceae</taxon>
        <taxon>Wickerhamiella</taxon>
    </lineage>
</organism>
<dbReference type="GO" id="GO:0016560">
    <property type="term" value="P:protein import into peroxisome matrix, docking"/>
    <property type="evidence" value="ECO:0007669"/>
    <property type="project" value="UniProtKB-UniRule"/>
</dbReference>
<comment type="function">
    <text evidence="10">Component of the PEX13-PEX14 docking complex, a translocon channel that specifically mediates the import of peroxisomal cargo proteins bound to PEX5 receptor. The PEX13-PEX14 docking complex forms a large import pore which can be opened to a diameter of about 9 nm. Mechanistically, PEX5 receptor along with cargo proteins associates with the PEX14 subunit of the PEX13-PEX14 docking complex in the cytosol, leading to the insertion of the receptor into the organelle membrane with the concomitant translocation of the cargo into the peroxisome matrix.</text>
</comment>
<comment type="similarity">
    <text evidence="1 10">Belongs to the peroxin-14 family.</text>
</comment>
<feature type="region of interest" description="Disordered" evidence="11">
    <location>
        <begin position="240"/>
        <end position="344"/>
    </location>
</feature>
<evidence type="ECO:0000256" key="1">
    <source>
        <dbReference type="ARBA" id="ARBA00005443"/>
    </source>
</evidence>
<dbReference type="GO" id="GO:1990429">
    <property type="term" value="C:peroxisomal importomer complex"/>
    <property type="evidence" value="ECO:0007669"/>
    <property type="project" value="TreeGrafter"/>
</dbReference>
<dbReference type="OrthoDB" id="5549158at2759"/>
<protein>
    <recommendedName>
        <fullName evidence="7 10">Peroxisomal membrane protein PEX14</fullName>
    </recommendedName>
    <alternativeName>
        <fullName evidence="8 10">Peroxin-14</fullName>
    </alternativeName>
</protein>
<dbReference type="STRING" id="45607.A0A2T0FLQ0"/>
<keyword evidence="4" id="KW-0811">Translocation</keyword>
<evidence type="ECO:0000259" key="12">
    <source>
        <dbReference type="Pfam" id="PF04695"/>
    </source>
</evidence>
<dbReference type="Proteomes" id="UP000238350">
    <property type="component" value="Unassembled WGS sequence"/>
</dbReference>
<evidence type="ECO:0000256" key="11">
    <source>
        <dbReference type="SAM" id="MobiDB-lite"/>
    </source>
</evidence>
<evidence type="ECO:0000313" key="13">
    <source>
        <dbReference type="EMBL" id="PRT55909.1"/>
    </source>
</evidence>
<dbReference type="GO" id="GO:0005778">
    <property type="term" value="C:peroxisomal membrane"/>
    <property type="evidence" value="ECO:0007669"/>
    <property type="project" value="UniProtKB-SubCell"/>
</dbReference>
<sequence>MREDQIQNAVGFLNDPQVASSSMDARIKFLESKGLTEEEIQEALKRAQQSPAPTVSTAVGSPAPVSSVPGMKAYPAQYMMQPPPVPMRDWKDYFVMATVSVGVAYGLFEVTRRYVLPMIMPSTPSSLEADKAALELEFDRVEALFEQLQKETSEVLEGEKRRQDEHGSAMESVKYAVKEFENFNLERSKELKSLRSHVESLREMMPRHLDQYREKQDEVIKELQNEVKSLKHLVSSRVKGNGSNVGVPPASMVPSSVTLPRPSAASTNTSPNMNVGPPTEPFIPDPAARSAAPSVASSVPPVTAVSASSAGGPSIPGVTTSTESVTSTPAGIPAWQLNAAKSSE</sequence>
<feature type="domain" description="Peroxisome membrane anchor protein Pex14p N-terminal" evidence="12">
    <location>
        <begin position="2"/>
        <end position="46"/>
    </location>
</feature>
<evidence type="ECO:0000256" key="2">
    <source>
        <dbReference type="ARBA" id="ARBA00022448"/>
    </source>
</evidence>
<evidence type="ECO:0000256" key="7">
    <source>
        <dbReference type="ARBA" id="ARBA00029502"/>
    </source>
</evidence>
<dbReference type="InterPro" id="IPR036388">
    <property type="entry name" value="WH-like_DNA-bd_sf"/>
</dbReference>
<dbReference type="Gene3D" id="1.10.10.10">
    <property type="entry name" value="Winged helix-like DNA-binding domain superfamily/Winged helix DNA-binding domain"/>
    <property type="match status" value="1"/>
</dbReference>
<name>A0A2T0FLQ0_9ASCO</name>
<evidence type="ECO:0000256" key="8">
    <source>
        <dbReference type="ARBA" id="ARBA00029691"/>
    </source>
</evidence>
<dbReference type="PANTHER" id="PTHR23058">
    <property type="entry name" value="PEROXISOMAL MEMBRANE PROTEIN PEX14"/>
    <property type="match status" value="1"/>
</dbReference>
<dbReference type="GO" id="GO:0005102">
    <property type="term" value="F:signaling receptor binding"/>
    <property type="evidence" value="ECO:0007669"/>
    <property type="project" value="TreeGrafter"/>
</dbReference>
<dbReference type="InterPro" id="IPR025655">
    <property type="entry name" value="PEX14"/>
</dbReference>
<evidence type="ECO:0000256" key="4">
    <source>
        <dbReference type="ARBA" id="ARBA00023010"/>
    </source>
</evidence>
<evidence type="ECO:0000256" key="6">
    <source>
        <dbReference type="ARBA" id="ARBA00023140"/>
    </source>
</evidence>
<dbReference type="InterPro" id="IPR006785">
    <property type="entry name" value="Pex14_N"/>
</dbReference>
<comment type="caution">
    <text evidence="13">The sequence shown here is derived from an EMBL/GenBank/DDBJ whole genome shotgun (WGS) entry which is preliminary data.</text>
</comment>
<evidence type="ECO:0000256" key="3">
    <source>
        <dbReference type="ARBA" id="ARBA00022927"/>
    </source>
</evidence>
<evidence type="ECO:0000313" key="14">
    <source>
        <dbReference type="Proteomes" id="UP000238350"/>
    </source>
</evidence>
<dbReference type="GeneID" id="36517277"/>
<reference evidence="13 14" key="1">
    <citation type="submission" date="2017-04" db="EMBL/GenBank/DDBJ databases">
        <title>Genome sequencing of [Candida] sorbophila.</title>
        <authorList>
            <person name="Ahn J.O."/>
        </authorList>
    </citation>
    <scope>NUCLEOTIDE SEQUENCE [LARGE SCALE GENOMIC DNA]</scope>
    <source>
        <strain evidence="13 14">DS02</strain>
    </source>
</reference>
<evidence type="ECO:0000256" key="10">
    <source>
        <dbReference type="RuleBase" id="RU367032"/>
    </source>
</evidence>
<dbReference type="RefSeq" id="XP_024665854.1">
    <property type="nucleotide sequence ID" value="XM_024810086.1"/>
</dbReference>
<evidence type="ECO:0000256" key="9">
    <source>
        <dbReference type="ARBA" id="ARBA00046271"/>
    </source>
</evidence>
<keyword evidence="14" id="KW-1185">Reference proteome</keyword>
<gene>
    <name evidence="13" type="ORF">B9G98_03529</name>
</gene>
<proteinExistence type="inferred from homology"/>
<keyword evidence="5 10" id="KW-0472">Membrane</keyword>
<keyword evidence="6 10" id="KW-0576">Peroxisome</keyword>
<evidence type="ECO:0000256" key="5">
    <source>
        <dbReference type="ARBA" id="ARBA00023136"/>
    </source>
</evidence>
<feature type="compositionally biased region" description="Polar residues" evidence="11">
    <location>
        <begin position="253"/>
        <end position="273"/>
    </location>
</feature>